<accession>A0ABS4GCX9</accession>
<dbReference type="Proteomes" id="UP001519342">
    <property type="component" value="Unassembled WGS sequence"/>
</dbReference>
<comment type="caution">
    <text evidence="1">The sequence shown here is derived from an EMBL/GenBank/DDBJ whole genome shotgun (WGS) entry which is preliminary data.</text>
</comment>
<dbReference type="EMBL" id="JAGGKS010000002">
    <property type="protein sequence ID" value="MBP1925260.1"/>
    <property type="molecule type" value="Genomic_DNA"/>
</dbReference>
<sequence length="594" mass="69930">MYLYVNLFNEKVLDRKKYYLSGDLLAPTINSFEKFKDLETSKIKGCIGFMMAKEHSNKGVYLLEIDNLVANEKELSFEFSIQDIMQQTNEQIRKNLYRVAAIKDWLDDKKYSPNAYILDKSTFDLVRKGQINKTKQSSYTSQIQEYKSNYNWKSIVELFEPIDSIGEGHELWNNVNDLYEIGFACSKLGEPKNEKAKDRTHLKEVAQYRGHSIRLYKRCIELEPLDYRYLSALAYRYYLNVMELSKPKGRNDGNRDQEIESAIMYFEKAIALNRKSIKNNYRLGKLILEYKIKQMKYKSHTWNPEFFHELEQVEKCGIRSIVNAITEFDNLHEEQQKTYKNEYIKSCYCLGSYYLQKPDLYINEHLMAKFSGTDYKPSITQRDIEDVSNARKYLELCFVAESGNELIESLEVEYLLSNQNRWTISPMDVLYKLGVVYMYMYYIKRNFSKDIEAINQYKAIALKLMNTSYQIAFEGSKRKTIRRNTWFINDKYALLHILDDNYSEAINLLKNARDGYIMNTLCIAFLLEGKDNAYDKCLEKLKTAVENKYNLAKPISIAIMLYIYKKQGDKLNYNKLLGSADKSSRKYFECLGVS</sequence>
<dbReference type="RefSeq" id="WP_209510984.1">
    <property type="nucleotide sequence ID" value="NZ_JAGGKS010000002.1"/>
</dbReference>
<organism evidence="1 2">
    <name type="scientific">Sedimentibacter acidaminivorans</name>
    <dbReference type="NCBI Taxonomy" id="913099"/>
    <lineage>
        <taxon>Bacteria</taxon>
        <taxon>Bacillati</taxon>
        <taxon>Bacillota</taxon>
        <taxon>Tissierellia</taxon>
        <taxon>Sedimentibacter</taxon>
    </lineage>
</organism>
<gene>
    <name evidence="1" type="ORF">J2Z76_001117</name>
</gene>
<keyword evidence="2" id="KW-1185">Reference proteome</keyword>
<protein>
    <submittedName>
        <fullName evidence="1">Uncharacterized protein</fullName>
    </submittedName>
</protein>
<evidence type="ECO:0000313" key="2">
    <source>
        <dbReference type="Proteomes" id="UP001519342"/>
    </source>
</evidence>
<evidence type="ECO:0000313" key="1">
    <source>
        <dbReference type="EMBL" id="MBP1925260.1"/>
    </source>
</evidence>
<name>A0ABS4GCX9_9FIRM</name>
<reference evidence="1 2" key="1">
    <citation type="submission" date="2021-03" db="EMBL/GenBank/DDBJ databases">
        <title>Genomic Encyclopedia of Type Strains, Phase IV (KMG-IV): sequencing the most valuable type-strain genomes for metagenomic binning, comparative biology and taxonomic classification.</title>
        <authorList>
            <person name="Goeker M."/>
        </authorList>
    </citation>
    <scope>NUCLEOTIDE SEQUENCE [LARGE SCALE GENOMIC DNA]</scope>
    <source>
        <strain evidence="1 2">DSM 24004</strain>
    </source>
</reference>
<proteinExistence type="predicted"/>